<dbReference type="RefSeq" id="WP_014260222.1">
    <property type="nucleotide sequence ID" value="NC_016629.1"/>
</dbReference>
<evidence type="ECO:0000313" key="1">
    <source>
        <dbReference type="EMBL" id="EGJ50481.1"/>
    </source>
</evidence>
<dbReference type="HOGENOM" id="CLU_3079085_0_0_7"/>
<sequence>MKKCDCGCASGCRLDMEHPKGQGAMQDFRRKHPICKPEECATQTPVKDKEYK</sequence>
<accession>F3Z429</accession>
<dbReference type="AlphaFoldDB" id="F3Z429"/>
<dbReference type="KEGG" id="daf:Desaf_2152"/>
<keyword evidence="2" id="KW-1185">Reference proteome</keyword>
<dbReference type="STRING" id="690850.Desaf_2152"/>
<evidence type="ECO:0000313" key="2">
    <source>
        <dbReference type="Proteomes" id="UP000007844"/>
    </source>
</evidence>
<proteinExistence type="predicted"/>
<gene>
    <name evidence="1" type="ORF">Desaf_2152</name>
</gene>
<reference evidence="1 2" key="1">
    <citation type="journal article" date="2011" name="J. Bacteriol.">
        <title>Genome sequence of the mercury-methylating and pleomorphic Desulfovibrio africanus Strain Walvis Bay.</title>
        <authorList>
            <person name="Brown S.D."/>
            <person name="Wall J.D."/>
            <person name="Kucken A.M."/>
            <person name="Gilmour C.C."/>
            <person name="Podar M."/>
            <person name="Brandt C.C."/>
            <person name="Teshima H."/>
            <person name="Detter J.C."/>
            <person name="Han C.S."/>
            <person name="Land M.L."/>
            <person name="Lucas S."/>
            <person name="Han J."/>
            <person name="Pennacchio L."/>
            <person name="Nolan M."/>
            <person name="Pitluck S."/>
            <person name="Woyke T."/>
            <person name="Goodwin L."/>
            <person name="Palumbo A.V."/>
            <person name="Elias D.A."/>
        </authorList>
    </citation>
    <scope>NUCLEOTIDE SEQUENCE [LARGE SCALE GENOMIC DNA]</scope>
    <source>
        <strain evidence="1 2">Walvis Bay</strain>
    </source>
</reference>
<name>F3Z429_DESAF</name>
<protein>
    <submittedName>
        <fullName evidence="1">Uncharacterized protein</fullName>
    </submittedName>
</protein>
<dbReference type="Proteomes" id="UP000007844">
    <property type="component" value="Chromosome"/>
</dbReference>
<dbReference type="EMBL" id="CP003221">
    <property type="protein sequence ID" value="EGJ50481.1"/>
    <property type="molecule type" value="Genomic_DNA"/>
</dbReference>
<organism evidence="1 2">
    <name type="scientific">Desulfocurvibacter africanus subsp. africanus str. Walvis Bay</name>
    <dbReference type="NCBI Taxonomy" id="690850"/>
    <lineage>
        <taxon>Bacteria</taxon>
        <taxon>Pseudomonadati</taxon>
        <taxon>Thermodesulfobacteriota</taxon>
        <taxon>Desulfovibrionia</taxon>
        <taxon>Desulfovibrionales</taxon>
        <taxon>Desulfovibrionaceae</taxon>
        <taxon>Desulfocurvibacter</taxon>
    </lineage>
</organism>